<reference evidence="2" key="1">
    <citation type="journal article" date="2019" name="Int. J. Syst. Evol. Microbiol.">
        <title>The Global Catalogue of Microorganisms (GCM) 10K type strain sequencing project: providing services to taxonomists for standard genome sequencing and annotation.</title>
        <authorList>
            <consortium name="The Broad Institute Genomics Platform"/>
            <consortium name="The Broad Institute Genome Sequencing Center for Infectious Disease"/>
            <person name="Wu L."/>
            <person name="Ma J."/>
        </authorList>
    </citation>
    <scope>NUCLEOTIDE SEQUENCE [LARGE SCALE GENOMIC DNA]</scope>
    <source>
        <strain evidence="2">CGMCC 1.12477</strain>
    </source>
</reference>
<comment type="caution">
    <text evidence="1">The sequence shown here is derived from an EMBL/GenBank/DDBJ whole genome shotgun (WGS) entry which is preliminary data.</text>
</comment>
<dbReference type="RefSeq" id="WP_343921366.1">
    <property type="nucleotide sequence ID" value="NZ_BAAAJT010000003.1"/>
</dbReference>
<protein>
    <recommendedName>
        <fullName evidence="3">DUF1871 family protein</fullName>
    </recommendedName>
</protein>
<dbReference type="EMBL" id="JBHUGD010000004">
    <property type="protein sequence ID" value="MFD1948961.1"/>
    <property type="molecule type" value="Genomic_DNA"/>
</dbReference>
<dbReference type="Proteomes" id="UP001597351">
    <property type="component" value="Unassembled WGS sequence"/>
</dbReference>
<proteinExistence type="predicted"/>
<evidence type="ECO:0008006" key="3">
    <source>
        <dbReference type="Google" id="ProtNLM"/>
    </source>
</evidence>
<organism evidence="1 2">
    <name type="scientific">Nocardioides aestuarii</name>
    <dbReference type="NCBI Taxonomy" id="252231"/>
    <lineage>
        <taxon>Bacteria</taxon>
        <taxon>Bacillati</taxon>
        <taxon>Actinomycetota</taxon>
        <taxon>Actinomycetes</taxon>
        <taxon>Propionibacteriales</taxon>
        <taxon>Nocardioidaceae</taxon>
        <taxon>Nocardioides</taxon>
    </lineage>
</organism>
<name>A0ABW4TTQ8_9ACTN</name>
<evidence type="ECO:0000313" key="1">
    <source>
        <dbReference type="EMBL" id="MFD1948961.1"/>
    </source>
</evidence>
<keyword evidence="2" id="KW-1185">Reference proteome</keyword>
<accession>A0ABW4TTQ8</accession>
<gene>
    <name evidence="1" type="ORF">ACFSDE_19310</name>
</gene>
<sequence length="81" mass="9433">MHHDADWARRAQLELRALLNEWDPLGVFEPDDGHDGPSPVDEYDCIRDPLMSHLLRGDNRYEVAEYLRNELQTTLAWSRGS</sequence>
<evidence type="ECO:0000313" key="2">
    <source>
        <dbReference type="Proteomes" id="UP001597351"/>
    </source>
</evidence>